<evidence type="ECO:0000313" key="5">
    <source>
        <dbReference type="Proteomes" id="UP000719500"/>
    </source>
</evidence>
<reference evidence="4 5" key="1">
    <citation type="journal article" date="2021" name="Sci. Rep.">
        <title>The distribution of antibiotic resistance genes in chicken gut microbiota commensals.</title>
        <authorList>
            <person name="Juricova H."/>
            <person name="Matiasovicova J."/>
            <person name="Kubasova T."/>
            <person name="Cejkova D."/>
            <person name="Rychlik I."/>
        </authorList>
    </citation>
    <scope>NUCLEOTIDE SEQUENCE [LARGE SCALE GENOMIC DNA]</scope>
    <source>
        <strain evidence="4 5">An411</strain>
    </source>
</reference>
<dbReference type="Pfam" id="PF20316">
    <property type="entry name" value="DUF6612"/>
    <property type="match status" value="1"/>
</dbReference>
<keyword evidence="2" id="KW-0732">Signal</keyword>
<name>A0ABS2FUM8_9FIRM</name>
<dbReference type="InterPro" id="IPR046720">
    <property type="entry name" value="DUF6612"/>
</dbReference>
<evidence type="ECO:0000256" key="1">
    <source>
        <dbReference type="ARBA" id="ARBA00022737"/>
    </source>
</evidence>
<feature type="domain" description="SLH" evidence="3">
    <location>
        <begin position="13"/>
        <end position="76"/>
    </location>
</feature>
<proteinExistence type="predicted"/>
<dbReference type="PROSITE" id="PS51272">
    <property type="entry name" value="SLH"/>
    <property type="match status" value="1"/>
</dbReference>
<dbReference type="RefSeq" id="WP_204803106.1">
    <property type="nucleotide sequence ID" value="NZ_JACSNX010000004.1"/>
</dbReference>
<dbReference type="Pfam" id="PF00395">
    <property type="entry name" value="SLH"/>
    <property type="match status" value="1"/>
</dbReference>
<organism evidence="4 5">
    <name type="scientific">Oscillibacter valericigenes</name>
    <dbReference type="NCBI Taxonomy" id="351091"/>
    <lineage>
        <taxon>Bacteria</taxon>
        <taxon>Bacillati</taxon>
        <taxon>Bacillota</taxon>
        <taxon>Clostridia</taxon>
        <taxon>Eubacteriales</taxon>
        <taxon>Oscillospiraceae</taxon>
        <taxon>Oscillibacter</taxon>
    </lineage>
</organism>
<comment type="caution">
    <text evidence="4">The sequence shown here is derived from an EMBL/GenBank/DDBJ whole genome shotgun (WGS) entry which is preliminary data.</text>
</comment>
<dbReference type="InterPro" id="IPR001119">
    <property type="entry name" value="SLH_dom"/>
</dbReference>
<feature type="signal peptide" evidence="2">
    <location>
        <begin position="1"/>
        <end position="24"/>
    </location>
</feature>
<protein>
    <submittedName>
        <fullName evidence="4">S-layer homology domain-containing protein</fullName>
    </submittedName>
</protein>
<dbReference type="Proteomes" id="UP000719500">
    <property type="component" value="Unassembled WGS sequence"/>
</dbReference>
<feature type="chain" id="PRO_5045323065" evidence="2">
    <location>
        <begin position="25"/>
        <end position="516"/>
    </location>
</feature>
<gene>
    <name evidence="4" type="ORF">H9X91_04890</name>
</gene>
<sequence length="516" mass="55404">MKRIFTVLAATLLLTAAMAVSASASDYDAVAEDLSAIGVFRGTSDGFELDRAPTRSEAAIMLVRLYGAEDEAKTAYEAGDITMPFTDVGATAAPYVAWLHDQGIVNGTSATTYGTGACSAQNYVVFLLRALGYEDGTDFAYADALTFAQEKGFYDPLMFSGTFLRDDLAAVTYQALGTDLKDGSTYLLKSLIDSGAVDAQAAAPMTEKIEAYRALQQASADMESTAMDVDVTASIDMSVAQDGETVSMPMSMDGSMQMILDENDLQMAYDFDIGAMGETMTMREWLKDGWVYVESAVENGEAVRTKTQVNLEEQLALLEQVQASASVDVVNVSGLAMVNSITSKTQGSDTVYTMGITGSSMNGMMETAFSTLMGGGTFPAEDLQTMMDMLSFGDITAVYTVDRSGDLKSIQMTFSVEMNVPAEEGGTPMAMTADYDMSMTVNATGDSVRITFPDFSSFEEVTVPDLDTSENSRTVYVTQTGKRYHYDSSCNGGTYYESTLEEALSRGLTPCEKCVL</sequence>
<keyword evidence="5" id="KW-1185">Reference proteome</keyword>
<evidence type="ECO:0000313" key="4">
    <source>
        <dbReference type="EMBL" id="MBM6850773.1"/>
    </source>
</evidence>
<dbReference type="EMBL" id="JACSNX010000004">
    <property type="protein sequence ID" value="MBM6850773.1"/>
    <property type="molecule type" value="Genomic_DNA"/>
</dbReference>
<evidence type="ECO:0000256" key="2">
    <source>
        <dbReference type="SAM" id="SignalP"/>
    </source>
</evidence>
<accession>A0ABS2FUM8</accession>
<evidence type="ECO:0000259" key="3">
    <source>
        <dbReference type="PROSITE" id="PS51272"/>
    </source>
</evidence>
<keyword evidence="1" id="KW-0677">Repeat</keyword>